<evidence type="ECO:0000313" key="2">
    <source>
        <dbReference type="EMBL" id="RIA94986.1"/>
    </source>
</evidence>
<dbReference type="AlphaFoldDB" id="A0A397TDF0"/>
<feature type="region of interest" description="Disordered" evidence="1">
    <location>
        <begin position="64"/>
        <end position="86"/>
    </location>
</feature>
<gene>
    <name evidence="2" type="ORF">C1645_758533</name>
</gene>
<proteinExistence type="predicted"/>
<dbReference type="GO" id="GO:0003712">
    <property type="term" value="F:transcription coregulator activity"/>
    <property type="evidence" value="ECO:0007669"/>
    <property type="project" value="InterPro"/>
</dbReference>
<feature type="region of interest" description="Disordered" evidence="1">
    <location>
        <begin position="1"/>
        <end position="33"/>
    </location>
</feature>
<dbReference type="GO" id="GO:0006357">
    <property type="term" value="P:regulation of transcription by RNA polymerase II"/>
    <property type="evidence" value="ECO:0007669"/>
    <property type="project" value="InterPro"/>
</dbReference>
<feature type="compositionally biased region" description="Low complexity" evidence="1">
    <location>
        <begin position="351"/>
        <end position="366"/>
    </location>
</feature>
<dbReference type="OrthoDB" id="1938591at2759"/>
<protein>
    <submittedName>
        <fullName evidence="2">Mediator complex subunit 15-domain-containing protein</fullName>
    </submittedName>
</protein>
<evidence type="ECO:0000256" key="1">
    <source>
        <dbReference type="SAM" id="MobiDB-lite"/>
    </source>
</evidence>
<reference evidence="2 3" key="1">
    <citation type="submission" date="2018-06" db="EMBL/GenBank/DDBJ databases">
        <title>Comparative genomics reveals the genomic features of Rhizophagus irregularis, R. cerebriforme, R. diaphanum and Gigaspora rosea, and their symbiotic lifestyle signature.</title>
        <authorList>
            <person name="Morin E."/>
            <person name="San Clemente H."/>
            <person name="Chen E.C.H."/>
            <person name="De La Providencia I."/>
            <person name="Hainaut M."/>
            <person name="Kuo A."/>
            <person name="Kohler A."/>
            <person name="Murat C."/>
            <person name="Tang N."/>
            <person name="Roy S."/>
            <person name="Loubradou J."/>
            <person name="Henrissat B."/>
            <person name="Grigoriev I.V."/>
            <person name="Corradi N."/>
            <person name="Roux C."/>
            <person name="Martin F.M."/>
        </authorList>
    </citation>
    <scope>NUCLEOTIDE SEQUENCE [LARGE SCALE GENOMIC DNA]</scope>
    <source>
        <strain evidence="2 3">DAOM 227022</strain>
    </source>
</reference>
<name>A0A397TDF0_9GLOM</name>
<keyword evidence="3" id="KW-1185">Reference proteome</keyword>
<sequence length="722" mass="79118">MLGANFPRPAVQVTSSPRPQQVQFRHNNQLQPRMNEEELMATIVRHQQVQAAQAAQAAQAQAQINQQQQQSTPIMNQPKTPQQTSQDLSTMNNRLKQTTAIVNNGIPIKMPPNTRRVPAQNMSNDMISKMIMNQNLISAANNASAVNTVPVTKTNMPPPKGPSRNQTPKMAAAQVKIQGGANSVAAKMSISPVIQQSQNASPVQGTSTQVSQVSANTVNSPVIQQNTGLMLQSNSNILQQANAGINIQNAARPNMMTNANSNPILNANMFNMLAKMSNNSTATSINPAAIKMAQNNNTTANAMLASGVNVLQSNAMLVQNNPMIAVARPNTIGTQASSIGIANLSMPAFRPNSQSQPQSNTQTNTSIGQSSSSTPATQTGLAVLNEKEAQEASNQIATIDARAKDRRIQYHEIHDLTDDEKNKIMDKLKELQPMYHEVDNVLPYFWHYTKSSQGTYRLLGMKYMIEDQLKALPDKFLLRLDLVESLLQQFRKYFIFVESRRRGIIEPAGFSNANPVLPQQRPQPQVESIIPPRMNLSDLKLPTQKQHSRDSSAPGSSTGNKKRRQSSTDEQPNKKVASSKQSPDVVIIDPPTKSAETNATIPAQSSGNSIIVISDDIVKSEEQQLQKNVQAKSSQEVIVNNNTISLPSKEDASEELQKNYIDEGVSMEGVRKQAQRLVHKGRELMQVLQPPVRAGRDRINGLKSQDIPSYDLGGWFALHNIA</sequence>
<feature type="region of interest" description="Disordered" evidence="1">
    <location>
        <begin position="541"/>
        <end position="601"/>
    </location>
</feature>
<feature type="compositionally biased region" description="Polar residues" evidence="1">
    <location>
        <begin position="71"/>
        <end position="86"/>
    </location>
</feature>
<evidence type="ECO:0000313" key="3">
    <source>
        <dbReference type="Proteomes" id="UP000265703"/>
    </source>
</evidence>
<feature type="compositionally biased region" description="Polar residues" evidence="1">
    <location>
        <begin position="367"/>
        <end position="378"/>
    </location>
</feature>
<dbReference type="GO" id="GO:0016592">
    <property type="term" value="C:mediator complex"/>
    <property type="evidence" value="ECO:0007669"/>
    <property type="project" value="InterPro"/>
</dbReference>
<dbReference type="InterPro" id="IPR008626">
    <property type="entry name" value="Mediator_Med15_fun"/>
</dbReference>
<feature type="region of interest" description="Disordered" evidence="1">
    <location>
        <begin position="347"/>
        <end position="378"/>
    </location>
</feature>
<organism evidence="2 3">
    <name type="scientific">Glomus cerebriforme</name>
    <dbReference type="NCBI Taxonomy" id="658196"/>
    <lineage>
        <taxon>Eukaryota</taxon>
        <taxon>Fungi</taxon>
        <taxon>Fungi incertae sedis</taxon>
        <taxon>Mucoromycota</taxon>
        <taxon>Glomeromycotina</taxon>
        <taxon>Glomeromycetes</taxon>
        <taxon>Glomerales</taxon>
        <taxon>Glomeraceae</taxon>
        <taxon>Glomus</taxon>
    </lineage>
</organism>
<comment type="caution">
    <text evidence="2">The sequence shown here is derived from an EMBL/GenBank/DDBJ whole genome shotgun (WGS) entry which is preliminary data.</text>
</comment>
<feature type="compositionally biased region" description="Polar residues" evidence="1">
    <location>
        <begin position="12"/>
        <end position="32"/>
    </location>
</feature>
<dbReference type="Pfam" id="PF05397">
    <property type="entry name" value="Med15_fungi"/>
    <property type="match status" value="1"/>
</dbReference>
<dbReference type="Proteomes" id="UP000265703">
    <property type="component" value="Unassembled WGS sequence"/>
</dbReference>
<accession>A0A397TDF0</accession>
<dbReference type="EMBL" id="QKYT01000069">
    <property type="protein sequence ID" value="RIA94986.1"/>
    <property type="molecule type" value="Genomic_DNA"/>
</dbReference>